<dbReference type="EMBL" id="ANOH01000263">
    <property type="protein sequence ID" value="EMI54741.1"/>
    <property type="molecule type" value="Genomic_DNA"/>
</dbReference>
<organism evidence="1 2">
    <name type="scientific">Rhodopirellula sallentina SM41</name>
    <dbReference type="NCBI Taxonomy" id="1263870"/>
    <lineage>
        <taxon>Bacteria</taxon>
        <taxon>Pseudomonadati</taxon>
        <taxon>Planctomycetota</taxon>
        <taxon>Planctomycetia</taxon>
        <taxon>Pirellulales</taxon>
        <taxon>Pirellulaceae</taxon>
        <taxon>Rhodopirellula</taxon>
    </lineage>
</organism>
<evidence type="ECO:0000313" key="2">
    <source>
        <dbReference type="Proteomes" id="UP000011885"/>
    </source>
</evidence>
<dbReference type="PATRIC" id="fig|1263870.3.peg.4089"/>
<gene>
    <name evidence="1" type="ORF">RSSM_03857</name>
</gene>
<protein>
    <submittedName>
        <fullName evidence="1">Uncharacterized protein</fullName>
    </submittedName>
</protein>
<accession>M5UA78</accession>
<dbReference type="AlphaFoldDB" id="M5UA78"/>
<proteinExistence type="predicted"/>
<sequence>MPATETIHKETPQCLAVIWREFLDATTEGQMPVDRLQMYAGYFSDDVADVARLRWFEFERIQLRGLGVSNLKMVGAVSWASAIPRRTKKAPGSCDSGA</sequence>
<dbReference type="Proteomes" id="UP000011885">
    <property type="component" value="Unassembled WGS sequence"/>
</dbReference>
<comment type="caution">
    <text evidence="1">The sequence shown here is derived from an EMBL/GenBank/DDBJ whole genome shotgun (WGS) entry which is preliminary data.</text>
</comment>
<evidence type="ECO:0000313" key="1">
    <source>
        <dbReference type="EMBL" id="EMI54741.1"/>
    </source>
</evidence>
<keyword evidence="2" id="KW-1185">Reference proteome</keyword>
<name>M5UA78_9BACT</name>
<reference evidence="1 2" key="1">
    <citation type="journal article" date="2013" name="Mar. Genomics">
        <title>Expression of sulfatases in Rhodopirellula baltica and the diversity of sulfatases in the genus Rhodopirellula.</title>
        <authorList>
            <person name="Wegner C.E."/>
            <person name="Richter-Heitmann T."/>
            <person name="Klindworth A."/>
            <person name="Klockow C."/>
            <person name="Richter M."/>
            <person name="Achstetter T."/>
            <person name="Glockner F.O."/>
            <person name="Harder J."/>
        </authorList>
    </citation>
    <scope>NUCLEOTIDE SEQUENCE [LARGE SCALE GENOMIC DNA]</scope>
    <source>
        <strain evidence="1 2">SM41</strain>
    </source>
</reference>